<dbReference type="EMBL" id="JH687845">
    <property type="protein sequence ID" value="EJD37203.1"/>
    <property type="molecule type" value="Genomic_DNA"/>
</dbReference>
<dbReference type="Proteomes" id="UP000006514">
    <property type="component" value="Unassembled WGS sequence"/>
</dbReference>
<sequence length="247" mass="28052">MFVVDPSEIIDVDDTSLCGSALVKIICINRTSNSILPLLVHKPIYNFAFACALRSENHDVRAPGHHMYDWLDFTHHRIVDAEGLKKLRILLESREHRRAAVRLRVLAHGGHFRFTTYSSWNVLEPKKRETIYRSTAAGPRGRAVRKGGRAEGYIASTGQEGKLRFLRELETDVVFNYMTLNVDDILKEHPPIDIYRDHVGGQSLEAGLPCMKLRDSGKIVAGDTTRQGDRAAHDRRLLCSHRMIMEL</sequence>
<dbReference type="Gene3D" id="3.90.180.10">
    <property type="entry name" value="Medium-chain alcohol dehydrogenases, catalytic domain"/>
    <property type="match status" value="1"/>
</dbReference>
<evidence type="ECO:0000313" key="2">
    <source>
        <dbReference type="Proteomes" id="UP000006514"/>
    </source>
</evidence>
<dbReference type="OrthoDB" id="809632at2759"/>
<dbReference type="KEGG" id="adl:AURDEDRAFT_173724"/>
<dbReference type="SUPFAM" id="SSF51735">
    <property type="entry name" value="NAD(P)-binding Rossmann-fold domains"/>
    <property type="match status" value="1"/>
</dbReference>
<keyword evidence="2" id="KW-1185">Reference proteome</keyword>
<dbReference type="eggNOG" id="KOG1196">
    <property type="taxonomic scope" value="Eukaryota"/>
</dbReference>
<dbReference type="InParanoid" id="J0WVM0"/>
<accession>J0WVM0</accession>
<gene>
    <name evidence="1" type="ORF">AURDEDRAFT_173724</name>
</gene>
<evidence type="ECO:0000313" key="1">
    <source>
        <dbReference type="EMBL" id="EJD37203.1"/>
    </source>
</evidence>
<dbReference type="InterPro" id="IPR036291">
    <property type="entry name" value="NAD(P)-bd_dom_sf"/>
</dbReference>
<proteinExistence type="predicted"/>
<reference evidence="2" key="1">
    <citation type="journal article" date="2012" name="Science">
        <title>The Paleozoic origin of enzymatic lignin decomposition reconstructed from 31 fungal genomes.</title>
        <authorList>
            <person name="Floudas D."/>
            <person name="Binder M."/>
            <person name="Riley R."/>
            <person name="Barry K."/>
            <person name="Blanchette R.A."/>
            <person name="Henrissat B."/>
            <person name="Martinez A.T."/>
            <person name="Otillar R."/>
            <person name="Spatafora J.W."/>
            <person name="Yadav J.S."/>
            <person name="Aerts A."/>
            <person name="Benoit I."/>
            <person name="Boyd A."/>
            <person name="Carlson A."/>
            <person name="Copeland A."/>
            <person name="Coutinho P.M."/>
            <person name="de Vries R.P."/>
            <person name="Ferreira P."/>
            <person name="Findley K."/>
            <person name="Foster B."/>
            <person name="Gaskell J."/>
            <person name="Glotzer D."/>
            <person name="Gorecki P."/>
            <person name="Heitman J."/>
            <person name="Hesse C."/>
            <person name="Hori C."/>
            <person name="Igarashi K."/>
            <person name="Jurgens J.A."/>
            <person name="Kallen N."/>
            <person name="Kersten P."/>
            <person name="Kohler A."/>
            <person name="Kuees U."/>
            <person name="Kumar T.K.A."/>
            <person name="Kuo A."/>
            <person name="LaButti K."/>
            <person name="Larrondo L.F."/>
            <person name="Lindquist E."/>
            <person name="Ling A."/>
            <person name="Lombard V."/>
            <person name="Lucas S."/>
            <person name="Lundell T."/>
            <person name="Martin R."/>
            <person name="McLaughlin D.J."/>
            <person name="Morgenstern I."/>
            <person name="Morin E."/>
            <person name="Murat C."/>
            <person name="Nagy L.G."/>
            <person name="Nolan M."/>
            <person name="Ohm R.A."/>
            <person name="Patyshakuliyeva A."/>
            <person name="Rokas A."/>
            <person name="Ruiz-Duenas F.J."/>
            <person name="Sabat G."/>
            <person name="Salamov A."/>
            <person name="Samejima M."/>
            <person name="Schmutz J."/>
            <person name="Slot J.C."/>
            <person name="St John F."/>
            <person name="Stenlid J."/>
            <person name="Sun H."/>
            <person name="Sun S."/>
            <person name="Syed K."/>
            <person name="Tsang A."/>
            <person name="Wiebenga A."/>
            <person name="Young D."/>
            <person name="Pisabarro A."/>
            <person name="Eastwood D.C."/>
            <person name="Martin F."/>
            <person name="Cullen D."/>
            <person name="Grigoriev I.V."/>
            <person name="Hibbett D.S."/>
        </authorList>
    </citation>
    <scope>NUCLEOTIDE SEQUENCE [LARGE SCALE GENOMIC DNA]</scope>
    <source>
        <strain evidence="2">TFB10046</strain>
    </source>
</reference>
<organism evidence="1 2">
    <name type="scientific">Auricularia subglabra (strain TFB-10046 / SS5)</name>
    <name type="common">White-rot fungus</name>
    <name type="synonym">Auricularia delicata (strain TFB10046)</name>
    <dbReference type="NCBI Taxonomy" id="717982"/>
    <lineage>
        <taxon>Eukaryota</taxon>
        <taxon>Fungi</taxon>
        <taxon>Dikarya</taxon>
        <taxon>Basidiomycota</taxon>
        <taxon>Agaricomycotina</taxon>
        <taxon>Agaricomycetes</taxon>
        <taxon>Auriculariales</taxon>
        <taxon>Auriculariaceae</taxon>
        <taxon>Auricularia</taxon>
    </lineage>
</organism>
<dbReference type="Gene3D" id="3.40.50.720">
    <property type="entry name" value="NAD(P)-binding Rossmann-like Domain"/>
    <property type="match status" value="1"/>
</dbReference>
<protein>
    <submittedName>
        <fullName evidence="1">Uncharacterized protein</fullName>
    </submittedName>
</protein>
<name>J0WVM0_AURST</name>
<dbReference type="AlphaFoldDB" id="J0WVM0"/>